<keyword evidence="3" id="KW-0158">Chromosome</keyword>
<evidence type="ECO:0000256" key="1">
    <source>
        <dbReference type="ARBA" id="ARBA00004123"/>
    </source>
</evidence>
<organism evidence="8 9">
    <name type="scientific">Teratosphaeria nubilosa</name>
    <dbReference type="NCBI Taxonomy" id="161662"/>
    <lineage>
        <taxon>Eukaryota</taxon>
        <taxon>Fungi</taxon>
        <taxon>Dikarya</taxon>
        <taxon>Ascomycota</taxon>
        <taxon>Pezizomycotina</taxon>
        <taxon>Dothideomycetes</taxon>
        <taxon>Dothideomycetidae</taxon>
        <taxon>Mycosphaerellales</taxon>
        <taxon>Teratosphaeriaceae</taxon>
        <taxon>Teratosphaeria</taxon>
    </lineage>
</organism>
<evidence type="ECO:0000256" key="4">
    <source>
        <dbReference type="ARBA" id="ARBA00022895"/>
    </source>
</evidence>
<evidence type="ECO:0000313" key="9">
    <source>
        <dbReference type="Proteomes" id="UP000799436"/>
    </source>
</evidence>
<feature type="compositionally biased region" description="Polar residues" evidence="6">
    <location>
        <begin position="543"/>
        <end position="554"/>
    </location>
</feature>
<keyword evidence="4" id="KW-0779">Telomere</keyword>
<dbReference type="Gene3D" id="2.40.50.960">
    <property type="match status" value="1"/>
</dbReference>
<reference evidence="8" key="1">
    <citation type="journal article" date="2020" name="Stud. Mycol.">
        <title>101 Dothideomycetes genomes: a test case for predicting lifestyles and emergence of pathogens.</title>
        <authorList>
            <person name="Haridas S."/>
            <person name="Albert R."/>
            <person name="Binder M."/>
            <person name="Bloem J."/>
            <person name="Labutti K."/>
            <person name="Salamov A."/>
            <person name="Andreopoulos B."/>
            <person name="Baker S."/>
            <person name="Barry K."/>
            <person name="Bills G."/>
            <person name="Bluhm B."/>
            <person name="Cannon C."/>
            <person name="Castanera R."/>
            <person name="Culley D."/>
            <person name="Daum C."/>
            <person name="Ezra D."/>
            <person name="Gonzalez J."/>
            <person name="Henrissat B."/>
            <person name="Kuo A."/>
            <person name="Liang C."/>
            <person name="Lipzen A."/>
            <person name="Lutzoni F."/>
            <person name="Magnuson J."/>
            <person name="Mondo S."/>
            <person name="Nolan M."/>
            <person name="Ohm R."/>
            <person name="Pangilinan J."/>
            <person name="Park H.-J."/>
            <person name="Ramirez L."/>
            <person name="Alfaro M."/>
            <person name="Sun H."/>
            <person name="Tritt A."/>
            <person name="Yoshinaga Y."/>
            <person name="Zwiers L.-H."/>
            <person name="Turgeon B."/>
            <person name="Goodwin S."/>
            <person name="Spatafora J."/>
            <person name="Crous P."/>
            <person name="Grigoriev I."/>
        </authorList>
    </citation>
    <scope>NUCLEOTIDE SEQUENCE</scope>
    <source>
        <strain evidence="8">CBS 116005</strain>
    </source>
</reference>
<feature type="domain" description="Shelterin complex subunit TPP1/Est3" evidence="7">
    <location>
        <begin position="6"/>
        <end position="160"/>
    </location>
</feature>
<gene>
    <name evidence="8" type="ORF">EJ03DRAFT_199219</name>
</gene>
<feature type="compositionally biased region" description="Polar residues" evidence="6">
    <location>
        <begin position="517"/>
        <end position="535"/>
    </location>
</feature>
<evidence type="ECO:0000256" key="3">
    <source>
        <dbReference type="ARBA" id="ARBA00022454"/>
    </source>
</evidence>
<dbReference type="GO" id="GO:0005697">
    <property type="term" value="C:telomerase holoenzyme complex"/>
    <property type="evidence" value="ECO:0007669"/>
    <property type="project" value="InterPro"/>
</dbReference>
<sequence>MAKSITPWLGDFVAAELRATISWKEAIIEAPKIKQDPECRFSDDGSNLRSLVTEQQLSGASQVQLLRVVSASGPTVVVISDGATSISCVLSENAVKKLEDEFEEKLALDHKGDILSLRAFTVISTPFGPADRRIQFYIDDIHYEYSLRKVTGGPQSVQQHEGIELLLNRVREIWNQRYMDAAEEYDADDHASTSASPGHVARAPSPRNCQREQQPVRDPSKSHLRSQHSSTSKSSPGTKSIDQAQTQLRAATHGVPKLSRNAGPSLGRDGYEVAAGVNLAQPQGPAAASVKIAKAPPVAVRTDVLNLLLPQQPAKLGAQSSTNKQTEIVPQRPPSTNARKPAPAYEFSVSPVVDITQEPRSSTKRKRSSMLGEAPVPYGRRKIPEPQRDLLEKESSWYPALPGGQFPCPNVPIQLLRIWNANIPQAAIEASQRSQAARQAQSSQASQQHSEVADGSSEASASDSESSEDSDQPYEWDPSPVLQPQVEALPEDSSAPSRSSQQPTTHQSVERTDSRANRPTQDYANTLDNDASEQSIEYRRHQYNGSASNASQKSYDGYRPGPSSTKGLERGSRSPGSSQSRHIALENSSSRFRRPNSRLPSSAVASHAGSVMKPVNPGGDKRLSGDFHGLRPPPGPTGGSYRNSGRPAARIRDSRDDPRYTNGAQQLPIRSPERTYSASARQPLPRSSGTESVIKGTQFSSGGDDMETDVPRPLDHSAQSHWQRRREQLGGAQRRNWLVCLRRSC</sequence>
<evidence type="ECO:0000259" key="7">
    <source>
        <dbReference type="Pfam" id="PF10341"/>
    </source>
</evidence>
<dbReference type="GO" id="GO:0007004">
    <property type="term" value="P:telomere maintenance via telomerase"/>
    <property type="evidence" value="ECO:0007669"/>
    <property type="project" value="InterPro"/>
</dbReference>
<dbReference type="Pfam" id="PF10341">
    <property type="entry name" value="TPP1"/>
    <property type="match status" value="1"/>
</dbReference>
<dbReference type="OrthoDB" id="3538943at2759"/>
<evidence type="ECO:0000256" key="2">
    <source>
        <dbReference type="ARBA" id="ARBA00004574"/>
    </source>
</evidence>
<feature type="compositionally biased region" description="Basic and acidic residues" evidence="6">
    <location>
        <begin position="619"/>
        <end position="629"/>
    </location>
</feature>
<comment type="subcellular location">
    <subcellularLocation>
        <location evidence="2">Chromosome</location>
        <location evidence="2">Telomere</location>
    </subcellularLocation>
    <subcellularLocation>
        <location evidence="1">Nucleus</location>
    </subcellularLocation>
</comment>
<protein>
    <recommendedName>
        <fullName evidence="7">Shelterin complex subunit TPP1/Est3 domain-containing protein</fullName>
    </recommendedName>
</protein>
<dbReference type="InterPro" id="IPR019437">
    <property type="entry name" value="TPP1/Est3"/>
</dbReference>
<dbReference type="Proteomes" id="UP000799436">
    <property type="component" value="Unassembled WGS sequence"/>
</dbReference>
<evidence type="ECO:0000256" key="6">
    <source>
        <dbReference type="SAM" id="MobiDB-lite"/>
    </source>
</evidence>
<feature type="region of interest" description="Disordered" evidence="6">
    <location>
        <begin position="185"/>
        <end position="266"/>
    </location>
</feature>
<feature type="compositionally biased region" description="Low complexity" evidence="6">
    <location>
        <begin position="430"/>
        <end position="464"/>
    </location>
</feature>
<dbReference type="GO" id="GO:0042162">
    <property type="term" value="F:telomeric DNA binding"/>
    <property type="evidence" value="ECO:0007669"/>
    <property type="project" value="InterPro"/>
</dbReference>
<keyword evidence="9" id="KW-1185">Reference proteome</keyword>
<feature type="compositionally biased region" description="Polar residues" evidence="6">
    <location>
        <begin position="674"/>
        <end position="701"/>
    </location>
</feature>
<evidence type="ECO:0000256" key="5">
    <source>
        <dbReference type="ARBA" id="ARBA00023242"/>
    </source>
</evidence>
<feature type="compositionally biased region" description="Polar residues" evidence="6">
    <location>
        <begin position="494"/>
        <end position="507"/>
    </location>
</feature>
<feature type="region of interest" description="Disordered" evidence="6">
    <location>
        <begin position="315"/>
        <end position="384"/>
    </location>
</feature>
<dbReference type="AlphaFoldDB" id="A0A6G1KYG1"/>
<accession>A0A6G1KYG1</accession>
<feature type="compositionally biased region" description="Polar residues" evidence="6">
    <location>
        <begin position="318"/>
        <end position="338"/>
    </location>
</feature>
<dbReference type="EMBL" id="ML995886">
    <property type="protein sequence ID" value="KAF2765665.1"/>
    <property type="molecule type" value="Genomic_DNA"/>
</dbReference>
<name>A0A6G1KYG1_9PEZI</name>
<keyword evidence="5" id="KW-0539">Nucleus</keyword>
<feature type="compositionally biased region" description="Basic and acidic residues" evidence="6">
    <location>
        <begin position="650"/>
        <end position="659"/>
    </location>
</feature>
<feature type="compositionally biased region" description="Low complexity" evidence="6">
    <location>
        <begin position="227"/>
        <end position="240"/>
    </location>
</feature>
<proteinExistence type="predicted"/>
<evidence type="ECO:0000313" key="8">
    <source>
        <dbReference type="EMBL" id="KAF2765665.1"/>
    </source>
</evidence>
<dbReference type="GO" id="GO:0000781">
    <property type="term" value="C:chromosome, telomeric region"/>
    <property type="evidence" value="ECO:0007669"/>
    <property type="project" value="UniProtKB-SubCell"/>
</dbReference>
<feature type="region of interest" description="Disordered" evidence="6">
    <location>
        <begin position="430"/>
        <end position="729"/>
    </location>
</feature>
<feature type="compositionally biased region" description="Acidic residues" evidence="6">
    <location>
        <begin position="465"/>
        <end position="474"/>
    </location>
</feature>